<dbReference type="EMBL" id="BRPK01000002">
    <property type="protein sequence ID" value="GLB35360.1"/>
    <property type="molecule type" value="Genomic_DNA"/>
</dbReference>
<proteinExistence type="predicted"/>
<reference evidence="2" key="1">
    <citation type="submission" date="2022-07" db="EMBL/GenBank/DDBJ databases">
        <title>The genome of Lyophyllum shimeji provides insight into the initial evolution of ectomycorrhizal fungal genome.</title>
        <authorList>
            <person name="Kobayashi Y."/>
            <person name="Shibata T."/>
            <person name="Hirakawa H."/>
            <person name="Shigenobu S."/>
            <person name="Nishiyama T."/>
            <person name="Yamada A."/>
            <person name="Hasebe M."/>
            <person name="Kawaguchi M."/>
        </authorList>
    </citation>
    <scope>NUCLEOTIDE SEQUENCE</scope>
    <source>
        <strain evidence="2">AT787</strain>
    </source>
</reference>
<dbReference type="Proteomes" id="UP001063166">
    <property type="component" value="Unassembled WGS sequence"/>
</dbReference>
<dbReference type="InterPro" id="IPR004014">
    <property type="entry name" value="ATPase_P-typ_cation-transptr_N"/>
</dbReference>
<protein>
    <recommendedName>
        <fullName evidence="1">Cation-transporting P-type ATPase N-terminal domain-containing protein</fullName>
    </recommendedName>
</protein>
<keyword evidence="3" id="KW-1185">Reference proteome</keyword>
<dbReference type="Pfam" id="PF00690">
    <property type="entry name" value="Cation_ATPase_N"/>
    <property type="match status" value="1"/>
</dbReference>
<dbReference type="OrthoDB" id="3352408at2759"/>
<comment type="caution">
    <text evidence="2">The sequence shown here is derived from an EMBL/GenBank/DDBJ whole genome shotgun (WGS) entry which is preliminary data.</text>
</comment>
<dbReference type="AlphaFoldDB" id="A0A9P3PG37"/>
<dbReference type="InterPro" id="IPR023298">
    <property type="entry name" value="ATPase_P-typ_TM_dom_sf"/>
</dbReference>
<evidence type="ECO:0000313" key="3">
    <source>
        <dbReference type="Proteomes" id="UP001063166"/>
    </source>
</evidence>
<sequence>MFGATVPTTLHRDRHVIPARAQSTILNTGNIKFLHSRSVMDTPWTKSPEEILQHFTVDASRGLSTDQAAKHAEIYGRNELPEDPPTPLWGANS</sequence>
<name>A0A9P3PG37_LYOSH</name>
<gene>
    <name evidence="2" type="ORF">LshimejAT787_0209250</name>
</gene>
<evidence type="ECO:0000259" key="1">
    <source>
        <dbReference type="Pfam" id="PF00690"/>
    </source>
</evidence>
<dbReference type="SUPFAM" id="SSF81665">
    <property type="entry name" value="Calcium ATPase, transmembrane domain M"/>
    <property type="match status" value="1"/>
</dbReference>
<accession>A0A9P3PG37</accession>
<evidence type="ECO:0000313" key="2">
    <source>
        <dbReference type="EMBL" id="GLB35360.1"/>
    </source>
</evidence>
<feature type="domain" description="Cation-transporting P-type ATPase N-terminal" evidence="1">
    <location>
        <begin position="44"/>
        <end position="89"/>
    </location>
</feature>
<organism evidence="2 3">
    <name type="scientific">Lyophyllum shimeji</name>
    <name type="common">Hon-shimeji</name>
    <name type="synonym">Tricholoma shimeji</name>
    <dbReference type="NCBI Taxonomy" id="47721"/>
    <lineage>
        <taxon>Eukaryota</taxon>
        <taxon>Fungi</taxon>
        <taxon>Dikarya</taxon>
        <taxon>Basidiomycota</taxon>
        <taxon>Agaricomycotina</taxon>
        <taxon>Agaricomycetes</taxon>
        <taxon>Agaricomycetidae</taxon>
        <taxon>Agaricales</taxon>
        <taxon>Tricholomatineae</taxon>
        <taxon>Lyophyllaceae</taxon>
        <taxon>Lyophyllum</taxon>
    </lineage>
</organism>